<dbReference type="Proteomes" id="UP001153069">
    <property type="component" value="Unassembled WGS sequence"/>
</dbReference>
<name>A0A9N8F0Q0_9STRA</name>
<feature type="transmembrane region" description="Helical" evidence="2">
    <location>
        <begin position="144"/>
        <end position="161"/>
    </location>
</feature>
<feature type="transmembrane region" description="Helical" evidence="2">
    <location>
        <begin position="71"/>
        <end position="93"/>
    </location>
</feature>
<dbReference type="OrthoDB" id="53417at2759"/>
<organism evidence="4 5">
    <name type="scientific">Seminavis robusta</name>
    <dbReference type="NCBI Taxonomy" id="568900"/>
    <lineage>
        <taxon>Eukaryota</taxon>
        <taxon>Sar</taxon>
        <taxon>Stramenopiles</taxon>
        <taxon>Ochrophyta</taxon>
        <taxon>Bacillariophyta</taxon>
        <taxon>Bacillariophyceae</taxon>
        <taxon>Bacillariophycidae</taxon>
        <taxon>Naviculales</taxon>
        <taxon>Naviculaceae</taxon>
        <taxon>Seminavis</taxon>
    </lineage>
</organism>
<keyword evidence="2" id="KW-1133">Transmembrane helix</keyword>
<gene>
    <name evidence="4" type="ORF">SEMRO_2906_G339960.1</name>
</gene>
<comment type="caution">
    <text evidence="4">The sequence shown here is derived from an EMBL/GenBank/DDBJ whole genome shotgun (WGS) entry which is preliminary data.</text>
</comment>
<dbReference type="AlphaFoldDB" id="A0A9N8F0Q0"/>
<keyword evidence="2" id="KW-0812">Transmembrane</keyword>
<keyword evidence="5" id="KW-1185">Reference proteome</keyword>
<protein>
    <submittedName>
        <fullName evidence="4">Uncharacterized protein</fullName>
    </submittedName>
</protein>
<reference evidence="4" key="1">
    <citation type="submission" date="2020-06" db="EMBL/GenBank/DDBJ databases">
        <authorList>
            <consortium name="Plant Systems Biology data submission"/>
        </authorList>
    </citation>
    <scope>NUCLEOTIDE SEQUENCE</scope>
    <source>
        <strain evidence="4">D6</strain>
    </source>
</reference>
<accession>A0A9N8F0Q0</accession>
<keyword evidence="2" id="KW-0472">Membrane</keyword>
<keyword evidence="3" id="KW-0732">Signal</keyword>
<proteinExistence type="predicted"/>
<evidence type="ECO:0000256" key="2">
    <source>
        <dbReference type="SAM" id="Phobius"/>
    </source>
</evidence>
<feature type="region of interest" description="Disordered" evidence="1">
    <location>
        <begin position="167"/>
        <end position="210"/>
    </location>
</feature>
<evidence type="ECO:0000256" key="1">
    <source>
        <dbReference type="SAM" id="MobiDB-lite"/>
    </source>
</evidence>
<feature type="signal peptide" evidence="3">
    <location>
        <begin position="1"/>
        <end position="22"/>
    </location>
</feature>
<evidence type="ECO:0000313" key="5">
    <source>
        <dbReference type="Proteomes" id="UP001153069"/>
    </source>
</evidence>
<dbReference type="EMBL" id="CAICTM010002904">
    <property type="protein sequence ID" value="CAB9530507.1"/>
    <property type="molecule type" value="Genomic_DNA"/>
</dbReference>
<feature type="compositionally biased region" description="Basic and acidic residues" evidence="1">
    <location>
        <begin position="183"/>
        <end position="192"/>
    </location>
</feature>
<sequence length="210" mass="22868">MGLVGIIAELAVLGSIAAGIAANAAVVGTCKMLELRNGKGNIGPWRADINGSGCQGWNKDETDKDDWLLNMARACCVIALIFGCVLAVFGFFNQCLFPLPCTQKIMDLSGVGVQIGLALTWPMIRSSVCDNQGGCRWGDDASALLLSQIFYMVASIFTRCMREPRYKRRQEKQEEAEPEPENDAERQEKQEEAGPEPENGAEQKYASAEA</sequence>
<evidence type="ECO:0000313" key="4">
    <source>
        <dbReference type="EMBL" id="CAB9530507.1"/>
    </source>
</evidence>
<evidence type="ECO:0000256" key="3">
    <source>
        <dbReference type="SAM" id="SignalP"/>
    </source>
</evidence>
<feature type="chain" id="PRO_5040250787" evidence="3">
    <location>
        <begin position="23"/>
        <end position="210"/>
    </location>
</feature>